<sequence>MTRDENWTVLGSRRTRYRFFEIVQEEVKTFQGRTVEMEYARMPEGVCVLPLLDGGRAVACIRQYRHAIRSWQWELPAGGVDAGVEPLEMAKRELEEETGYSAAAWTSLGSFYPSFGSTDQLIHLFVAEGLRSGQQRLEAGEELDVVEVPMETFREMVASGELRHGAALACVARWWAMGSGK</sequence>
<keyword evidence="2 4" id="KW-0378">Hydrolase</keyword>
<protein>
    <submittedName>
        <fullName evidence="4">NUDIX hydrolase</fullName>
    </submittedName>
</protein>
<dbReference type="GO" id="GO:0016787">
    <property type="term" value="F:hydrolase activity"/>
    <property type="evidence" value="ECO:0007669"/>
    <property type="project" value="UniProtKB-KW"/>
</dbReference>
<evidence type="ECO:0000313" key="4">
    <source>
        <dbReference type="EMBL" id="TLS51988.1"/>
    </source>
</evidence>
<name>A0A5R9GF45_9BACL</name>
<accession>A0A5R9GF45</accession>
<dbReference type="InterPro" id="IPR000086">
    <property type="entry name" value="NUDIX_hydrolase_dom"/>
</dbReference>
<dbReference type="PANTHER" id="PTHR11839">
    <property type="entry name" value="UDP/ADP-SUGAR PYROPHOSPHATASE"/>
    <property type="match status" value="1"/>
</dbReference>
<dbReference type="GO" id="GO:0006753">
    <property type="term" value="P:nucleoside phosphate metabolic process"/>
    <property type="evidence" value="ECO:0007669"/>
    <property type="project" value="TreeGrafter"/>
</dbReference>
<dbReference type="CDD" id="cd24161">
    <property type="entry name" value="NUDIX_ADPRase_Ndx2"/>
    <property type="match status" value="1"/>
</dbReference>
<proteinExistence type="predicted"/>
<organism evidence="4 5">
    <name type="scientific">Paenibacillus antri</name>
    <dbReference type="NCBI Taxonomy" id="2582848"/>
    <lineage>
        <taxon>Bacteria</taxon>
        <taxon>Bacillati</taxon>
        <taxon>Bacillota</taxon>
        <taxon>Bacilli</taxon>
        <taxon>Bacillales</taxon>
        <taxon>Paenibacillaceae</taxon>
        <taxon>Paenibacillus</taxon>
    </lineage>
</organism>
<dbReference type="RefSeq" id="WP_138194232.1">
    <property type="nucleotide sequence ID" value="NZ_VCIW01000006.1"/>
</dbReference>
<dbReference type="EMBL" id="VCIW01000006">
    <property type="protein sequence ID" value="TLS51988.1"/>
    <property type="molecule type" value="Genomic_DNA"/>
</dbReference>
<evidence type="ECO:0000256" key="1">
    <source>
        <dbReference type="ARBA" id="ARBA00001946"/>
    </source>
</evidence>
<dbReference type="SUPFAM" id="SSF55811">
    <property type="entry name" value="Nudix"/>
    <property type="match status" value="1"/>
</dbReference>
<dbReference type="PROSITE" id="PS51462">
    <property type="entry name" value="NUDIX"/>
    <property type="match status" value="1"/>
</dbReference>
<comment type="caution">
    <text evidence="4">The sequence shown here is derived from an EMBL/GenBank/DDBJ whole genome shotgun (WGS) entry which is preliminary data.</text>
</comment>
<dbReference type="Pfam" id="PF00293">
    <property type="entry name" value="NUDIX"/>
    <property type="match status" value="1"/>
</dbReference>
<evidence type="ECO:0000259" key="3">
    <source>
        <dbReference type="PROSITE" id="PS51462"/>
    </source>
</evidence>
<dbReference type="Proteomes" id="UP000309676">
    <property type="component" value="Unassembled WGS sequence"/>
</dbReference>
<dbReference type="InterPro" id="IPR015797">
    <property type="entry name" value="NUDIX_hydrolase-like_dom_sf"/>
</dbReference>
<evidence type="ECO:0000256" key="2">
    <source>
        <dbReference type="ARBA" id="ARBA00022801"/>
    </source>
</evidence>
<gene>
    <name evidence="4" type="ORF">FE782_11445</name>
</gene>
<dbReference type="PANTHER" id="PTHR11839:SF18">
    <property type="entry name" value="NUDIX HYDROLASE DOMAIN-CONTAINING PROTEIN"/>
    <property type="match status" value="1"/>
</dbReference>
<evidence type="ECO:0000313" key="5">
    <source>
        <dbReference type="Proteomes" id="UP000309676"/>
    </source>
</evidence>
<dbReference type="Gene3D" id="3.90.79.10">
    <property type="entry name" value="Nucleoside Triphosphate Pyrophosphohydrolase"/>
    <property type="match status" value="1"/>
</dbReference>
<keyword evidence="5" id="KW-1185">Reference proteome</keyword>
<comment type="cofactor">
    <cofactor evidence="1">
        <name>Mg(2+)</name>
        <dbReference type="ChEBI" id="CHEBI:18420"/>
    </cofactor>
</comment>
<dbReference type="GO" id="GO:0019693">
    <property type="term" value="P:ribose phosphate metabolic process"/>
    <property type="evidence" value="ECO:0007669"/>
    <property type="project" value="TreeGrafter"/>
</dbReference>
<dbReference type="OrthoDB" id="9806150at2"/>
<feature type="domain" description="Nudix hydrolase" evidence="3">
    <location>
        <begin position="41"/>
        <end position="170"/>
    </location>
</feature>
<dbReference type="AlphaFoldDB" id="A0A5R9GF45"/>
<reference evidence="4 5" key="1">
    <citation type="submission" date="2019-05" db="EMBL/GenBank/DDBJ databases">
        <authorList>
            <person name="Narsing Rao M.P."/>
            <person name="Li W.J."/>
        </authorList>
    </citation>
    <scope>NUCLEOTIDE SEQUENCE [LARGE SCALE GENOMIC DNA]</scope>
    <source>
        <strain evidence="4 5">SYSU_K30003</strain>
    </source>
</reference>